<reference evidence="1" key="1">
    <citation type="journal article" date="2015" name="Dis. Aquat. Organ.">
        <title>Photorhabdus insect-related (Pir) toxin-like genes in a plasmid of Vibrio parahaemolyticus, the causative agent of acute hepatopancreatic necrosis disease (AHPND) of shrimp.</title>
        <authorList>
            <person name="Han J.E."/>
            <person name="Tang K.F."/>
            <person name="Tran L.H."/>
            <person name="Lightner D.V."/>
        </authorList>
    </citation>
    <scope>NUCLEOTIDE SEQUENCE</scope>
    <source>
        <strain evidence="1">13-028/A3</strain>
        <plasmid evidence="1">pVPA3-1</plasmid>
    </source>
</reference>
<protein>
    <submittedName>
        <fullName evidence="1">Uncharacterized protein</fullName>
    </submittedName>
</protein>
<proteinExistence type="predicted"/>
<evidence type="ECO:0000313" key="1">
    <source>
        <dbReference type="EMBL" id="AIL49929.1"/>
    </source>
</evidence>
<dbReference type="PATRIC" id="fig|670.381.peg.2140"/>
<name>A0A085YT56_VIBPH</name>
<sequence>MTYDVFRLNNGCDLEVHSKVITIFVQKSLKVSLILGIIISLDLIGHSLRAKSGLSAEMGTKPH</sequence>
<dbReference type="EMBL" id="KM067908">
    <property type="protein sequence ID" value="AIL49929.1"/>
    <property type="molecule type" value="Genomic_DNA"/>
</dbReference>
<accession>A0A085YT56</accession>
<keyword evidence="1" id="KW-0614">Plasmid</keyword>
<dbReference type="AlphaFoldDB" id="A0A085YT56"/>
<organism evidence="1">
    <name type="scientific">Vibrio parahaemolyticus</name>
    <dbReference type="NCBI Taxonomy" id="670"/>
    <lineage>
        <taxon>Bacteria</taxon>
        <taxon>Pseudomonadati</taxon>
        <taxon>Pseudomonadota</taxon>
        <taxon>Gammaproteobacteria</taxon>
        <taxon>Vibrionales</taxon>
        <taxon>Vibrionaceae</taxon>
        <taxon>Vibrio</taxon>
    </lineage>
</organism>
<dbReference type="RefSeq" id="WP_025788939.1">
    <property type="nucleotide sequence ID" value="NZ_JAPXUY010000142.1"/>
</dbReference>
<geneLocation type="plasmid" evidence="1">
    <name>pVPA3-1</name>
</geneLocation>